<dbReference type="EMBL" id="JAHESE010000007">
    <property type="protein sequence ID" value="MBT1708499.1"/>
    <property type="molecule type" value="Genomic_DNA"/>
</dbReference>
<dbReference type="Proteomes" id="UP001319080">
    <property type="component" value="Unassembled WGS sequence"/>
</dbReference>
<protein>
    <submittedName>
        <fullName evidence="4">Glycosyltransferase family 2 protein</fullName>
    </submittedName>
</protein>
<dbReference type="Pfam" id="PF00535">
    <property type="entry name" value="Glycos_transf_2"/>
    <property type="match status" value="1"/>
</dbReference>
<feature type="transmembrane region" description="Helical" evidence="2">
    <location>
        <begin position="215"/>
        <end position="236"/>
    </location>
</feature>
<reference evidence="4 5" key="1">
    <citation type="submission" date="2021-05" db="EMBL/GenBank/DDBJ databases">
        <title>A Polyphasic approach of four new species of the genus Ohtaekwangia: Ohtaekwangia histidinii sp. nov., Ohtaekwangia cretensis sp. nov., Ohtaekwangia indiensis sp. nov., Ohtaekwangia reichenbachii sp. nov. from diverse environment.</title>
        <authorList>
            <person name="Octaviana S."/>
        </authorList>
    </citation>
    <scope>NUCLEOTIDE SEQUENCE [LARGE SCALE GENOMIC DNA]</scope>
    <source>
        <strain evidence="4 5">PWU5</strain>
    </source>
</reference>
<dbReference type="CDD" id="cd02511">
    <property type="entry name" value="Beta4Glucosyltransferase"/>
    <property type="match status" value="1"/>
</dbReference>
<keyword evidence="2" id="KW-1133">Transmembrane helix</keyword>
<evidence type="ECO:0000313" key="5">
    <source>
        <dbReference type="Proteomes" id="UP001319080"/>
    </source>
</evidence>
<organism evidence="4 5">
    <name type="scientific">Dawidia cretensis</name>
    <dbReference type="NCBI Taxonomy" id="2782350"/>
    <lineage>
        <taxon>Bacteria</taxon>
        <taxon>Pseudomonadati</taxon>
        <taxon>Bacteroidota</taxon>
        <taxon>Cytophagia</taxon>
        <taxon>Cytophagales</taxon>
        <taxon>Chryseotaleaceae</taxon>
        <taxon>Dawidia</taxon>
    </lineage>
</organism>
<dbReference type="PANTHER" id="PTHR43630">
    <property type="entry name" value="POLY-BETA-1,6-N-ACETYL-D-GLUCOSAMINE SYNTHASE"/>
    <property type="match status" value="1"/>
</dbReference>
<evidence type="ECO:0000259" key="3">
    <source>
        <dbReference type="Pfam" id="PF00535"/>
    </source>
</evidence>
<keyword evidence="2" id="KW-0472">Membrane</keyword>
<dbReference type="InterPro" id="IPR001173">
    <property type="entry name" value="Glyco_trans_2-like"/>
</dbReference>
<dbReference type="Gene3D" id="3.90.550.10">
    <property type="entry name" value="Spore Coat Polysaccharide Biosynthesis Protein SpsA, Chain A"/>
    <property type="match status" value="1"/>
</dbReference>
<dbReference type="RefSeq" id="WP_254084091.1">
    <property type="nucleotide sequence ID" value="NZ_JAHESE010000007.1"/>
</dbReference>
<proteinExistence type="inferred from homology"/>
<feature type="domain" description="Glycosyltransferase 2-like" evidence="3">
    <location>
        <begin position="5"/>
        <end position="133"/>
    </location>
</feature>
<comment type="caution">
    <text evidence="4">The sequence shown here is derived from an EMBL/GenBank/DDBJ whole genome shotgun (WGS) entry which is preliminary data.</text>
</comment>
<accession>A0AAP2DZ78</accession>
<dbReference type="PANTHER" id="PTHR43630:SF2">
    <property type="entry name" value="GLYCOSYLTRANSFERASE"/>
    <property type="match status" value="1"/>
</dbReference>
<sequence length="255" mass="29573">MAKISAVIITFNEAKNIGRCIESLQPVVDEFIILDSLSTDDTCDIIKRHGLTPVQRAWTGYSESKNYANSLTTGDYILSIDADEALSPALQQAILQVKAAPKAEVYEVNRLTNYCGHWIRHSGWYPEYKIRLFKKGLTQWAGLIHEELIFNQTAYTTQRLEGDLYHYSYPTIESHIRKIIPYSALAAEKDFKAGKRYRLVTHGLIKPWFMFMKKYFLQAGFLDGFYGFVIAVNSAYERYLRYLRFHELRKNQSTR</sequence>
<keyword evidence="2" id="KW-0812">Transmembrane</keyword>
<dbReference type="InterPro" id="IPR029044">
    <property type="entry name" value="Nucleotide-diphossugar_trans"/>
</dbReference>
<gene>
    <name evidence="4" type="ORF">KK062_09700</name>
</gene>
<dbReference type="AlphaFoldDB" id="A0AAP2DZ78"/>
<comment type="similarity">
    <text evidence="1">Belongs to the glycosyltransferase 2 family. WaaE/KdtX subfamily.</text>
</comment>
<evidence type="ECO:0000256" key="1">
    <source>
        <dbReference type="ARBA" id="ARBA00038494"/>
    </source>
</evidence>
<dbReference type="SUPFAM" id="SSF53448">
    <property type="entry name" value="Nucleotide-diphospho-sugar transferases"/>
    <property type="match status" value="1"/>
</dbReference>
<evidence type="ECO:0000256" key="2">
    <source>
        <dbReference type="SAM" id="Phobius"/>
    </source>
</evidence>
<name>A0AAP2DZ78_9BACT</name>
<evidence type="ECO:0000313" key="4">
    <source>
        <dbReference type="EMBL" id="MBT1708499.1"/>
    </source>
</evidence>
<keyword evidence="5" id="KW-1185">Reference proteome</keyword>